<evidence type="ECO:0000313" key="7">
    <source>
        <dbReference type="Proteomes" id="UP000249522"/>
    </source>
</evidence>
<dbReference type="PANTHER" id="PTHR30532:SF21">
    <property type="entry name" value="SIDEROPHORE-BINDING LIPOPROTEIN YFIY-RELATED"/>
    <property type="match status" value="1"/>
</dbReference>
<evidence type="ECO:0000259" key="5">
    <source>
        <dbReference type="PROSITE" id="PS50983"/>
    </source>
</evidence>
<dbReference type="OrthoDB" id="9793175at2"/>
<dbReference type="GO" id="GO:1901678">
    <property type="term" value="P:iron coordination entity transport"/>
    <property type="evidence" value="ECO:0007669"/>
    <property type="project" value="UniProtKB-ARBA"/>
</dbReference>
<dbReference type="Proteomes" id="UP000249522">
    <property type="component" value="Unassembled WGS sequence"/>
</dbReference>
<dbReference type="EMBL" id="QKRB01000053">
    <property type="protein sequence ID" value="PZD94497.1"/>
    <property type="molecule type" value="Genomic_DNA"/>
</dbReference>
<organism evidence="6 7">
    <name type="scientific">Paenibacillus sambharensis</name>
    <dbReference type="NCBI Taxonomy" id="1803190"/>
    <lineage>
        <taxon>Bacteria</taxon>
        <taxon>Bacillati</taxon>
        <taxon>Bacillota</taxon>
        <taxon>Bacilli</taxon>
        <taxon>Bacillales</taxon>
        <taxon>Paenibacillaceae</taxon>
        <taxon>Paenibacillus</taxon>
    </lineage>
</organism>
<dbReference type="PANTHER" id="PTHR30532">
    <property type="entry name" value="IRON III DICITRATE-BINDING PERIPLASMIC PROTEIN"/>
    <property type="match status" value="1"/>
</dbReference>
<sequence length="281" mass="31240">MGKTEIKGTPTRIVTLYQGATDVAVALGVKPVGAVESWLEQPFYQYIRSDLEGVTVVGEETQPNLEEIAKLKPDLIIASKMRHEEIYGQLSQIAPTVTHETVYKFKDTVALMGNAMNKQEEADALLAEWDARVADFNGKIATKLGEEWPIEVSVLNFRADHARIYVTGFAGDILDELGFVRSELLQKEADNGGVVLKLTDKESIPSMNADVSFVFLTDPGSDEAVQKTYEEWTAHPLWNNLDSVKADQVYQIDEVTWNMGGGLISANLMLDQLYEHFGLQK</sequence>
<dbReference type="PROSITE" id="PS50983">
    <property type="entry name" value="FE_B12_PBP"/>
    <property type="match status" value="1"/>
</dbReference>
<name>A0A2W1LST3_9BACL</name>
<keyword evidence="3" id="KW-0813">Transport</keyword>
<dbReference type="AlphaFoldDB" id="A0A2W1LST3"/>
<accession>A0A2W1LST3</accession>
<dbReference type="InterPro" id="IPR051313">
    <property type="entry name" value="Bact_iron-sidero_bind"/>
</dbReference>
<comment type="subcellular location">
    <subcellularLocation>
        <location evidence="1">Cell envelope</location>
    </subcellularLocation>
</comment>
<dbReference type="Gene3D" id="3.40.50.1980">
    <property type="entry name" value="Nitrogenase molybdenum iron protein domain"/>
    <property type="match status" value="2"/>
</dbReference>
<reference evidence="6 7" key="1">
    <citation type="submission" date="2018-06" db="EMBL/GenBank/DDBJ databases">
        <title>Paenibacillus imtechensis sp. nov.</title>
        <authorList>
            <person name="Pinnaka A.K."/>
            <person name="Singh H."/>
            <person name="Kaur M."/>
        </authorList>
    </citation>
    <scope>NUCLEOTIDE SEQUENCE [LARGE SCALE GENOMIC DNA]</scope>
    <source>
        <strain evidence="6 7">SMB1</strain>
    </source>
</reference>
<feature type="domain" description="Fe/B12 periplasmic-binding" evidence="5">
    <location>
        <begin position="12"/>
        <end position="281"/>
    </location>
</feature>
<evidence type="ECO:0000256" key="2">
    <source>
        <dbReference type="ARBA" id="ARBA00008814"/>
    </source>
</evidence>
<gene>
    <name evidence="6" type="ORF">DNH61_18070</name>
</gene>
<proteinExistence type="inferred from homology"/>
<evidence type="ECO:0000256" key="4">
    <source>
        <dbReference type="ARBA" id="ARBA00022729"/>
    </source>
</evidence>
<dbReference type="Pfam" id="PF01497">
    <property type="entry name" value="Peripla_BP_2"/>
    <property type="match status" value="1"/>
</dbReference>
<evidence type="ECO:0000313" key="6">
    <source>
        <dbReference type="EMBL" id="PZD94497.1"/>
    </source>
</evidence>
<dbReference type="CDD" id="cd01146">
    <property type="entry name" value="FhuD"/>
    <property type="match status" value="1"/>
</dbReference>
<dbReference type="InterPro" id="IPR002491">
    <property type="entry name" value="ABC_transptr_periplasmic_BD"/>
</dbReference>
<evidence type="ECO:0000256" key="1">
    <source>
        <dbReference type="ARBA" id="ARBA00004196"/>
    </source>
</evidence>
<dbReference type="SUPFAM" id="SSF53807">
    <property type="entry name" value="Helical backbone' metal receptor"/>
    <property type="match status" value="1"/>
</dbReference>
<dbReference type="GO" id="GO:0030288">
    <property type="term" value="C:outer membrane-bounded periplasmic space"/>
    <property type="evidence" value="ECO:0007669"/>
    <property type="project" value="TreeGrafter"/>
</dbReference>
<comment type="similarity">
    <text evidence="2">Belongs to the bacterial solute-binding protein 8 family.</text>
</comment>
<evidence type="ECO:0000256" key="3">
    <source>
        <dbReference type="ARBA" id="ARBA00022448"/>
    </source>
</evidence>
<keyword evidence="7" id="KW-1185">Reference proteome</keyword>
<protein>
    <submittedName>
        <fullName evidence="6">Iron ABC transporter substrate-binding protein</fullName>
    </submittedName>
</protein>
<keyword evidence="4" id="KW-0732">Signal</keyword>
<comment type="caution">
    <text evidence="6">The sequence shown here is derived from an EMBL/GenBank/DDBJ whole genome shotgun (WGS) entry which is preliminary data.</text>
</comment>